<evidence type="ECO:0000256" key="2">
    <source>
        <dbReference type="ARBA" id="ARBA00004613"/>
    </source>
</evidence>
<dbReference type="Gene3D" id="1.10.150.320">
    <property type="entry name" value="Photosystem II 12 kDa extrinsic protein"/>
    <property type="match status" value="1"/>
</dbReference>
<dbReference type="GO" id="GO:0005576">
    <property type="term" value="C:extracellular region"/>
    <property type="evidence" value="ECO:0007669"/>
    <property type="project" value="UniProtKB-SubCell"/>
</dbReference>
<dbReference type="OrthoDB" id="2433727at2759"/>
<name>A0A9N9NLW7_9GLOM</name>
<gene>
    <name evidence="5" type="ORF">DERYTH_LOCUS16009</name>
</gene>
<evidence type="ECO:0000313" key="5">
    <source>
        <dbReference type="EMBL" id="CAG8741060.1"/>
    </source>
</evidence>
<proteinExistence type="predicted"/>
<comment type="caution">
    <text evidence="5">The sequence shown here is derived from an EMBL/GenBank/DDBJ whole genome shotgun (WGS) entry which is preliminary data.</text>
</comment>
<evidence type="ECO:0000256" key="3">
    <source>
        <dbReference type="ARBA" id="ARBA00022525"/>
    </source>
</evidence>
<sequence>MMIFCLVSGDPIRRAFLININRDMGVSKIRRLLIKDKNRFANIEEENLILWHVDIPIRGKDLGTTIKAENIKGGSEMSPFESVGKYFNESEHYESLEPTSENINIIVQLSPTVTKEQNLKFLQVNFEKSPAIPLITTFGHNFPFVGRTTTATCLTESFISRFKGACKGKDRNERLIFISAGAPGTGKTRNLIETIPMIRSCFPDFEISNETQKLAHLLDDPVQILMTYNDDLYPQNIEKTLGANSAIGLRILHHYFALLSSLDDFIDRMIYEFGEDPLKQKLNISIAINTIATIGSPFCKGDNDQEKRQYLKEVTLALGSAMGCKFNVSNIFIICHLAGTVLTLLLDAITSSSYRHLTLPTPLLLPVDINSLFEQLQLTSSWWLNSLLLRAIAYDIILPRGIEAFLEYISLSISKGISLSDIDYVQAARCARQKINMSAIPSLLAKEILVAIMLQSHVSRIDTVCTIDNTNYTWEYLESQGILILHPLRNEDDYYKVIMPYMYAEQLVSCCEPDKSLKNLSWLFSHDVSVDGVFRRTLLLPLSKFNCQPATIMLNEFYRSARLGKYEAFTFDVKDNQGQNLNLYNGNMIIRNTEGAPFDSFDIWPISNHSPWIIRCGQYKYFLNGKLTQDIINEEYAKTNHALPETKKNVEIPDNIILTDKSSFHWLFGIFATRLQFMMTNKININTIINVNPLKHIVGVGLKYAEKIIKNRPYKDENDMKEKLQLLRIPNETILNVLEA</sequence>
<evidence type="ECO:0000313" key="6">
    <source>
        <dbReference type="Proteomes" id="UP000789405"/>
    </source>
</evidence>
<dbReference type="Proteomes" id="UP000789405">
    <property type="component" value="Unassembled WGS sequence"/>
</dbReference>
<dbReference type="Pfam" id="PF20147">
    <property type="entry name" value="Crinkler"/>
    <property type="match status" value="1"/>
</dbReference>
<feature type="domain" description="Crinkler effector protein N-terminal" evidence="4">
    <location>
        <begin position="2"/>
        <end position="108"/>
    </location>
</feature>
<protein>
    <submittedName>
        <fullName evidence="5">6798_t:CDS:1</fullName>
    </submittedName>
</protein>
<keyword evidence="3" id="KW-0964">Secreted</keyword>
<keyword evidence="6" id="KW-1185">Reference proteome</keyword>
<dbReference type="AlphaFoldDB" id="A0A9N9NLW7"/>
<evidence type="ECO:0000256" key="1">
    <source>
        <dbReference type="ARBA" id="ARBA00004340"/>
    </source>
</evidence>
<comment type="subcellular location">
    <subcellularLocation>
        <location evidence="1">Host cell</location>
    </subcellularLocation>
    <subcellularLocation>
        <location evidence="2">Secreted</location>
    </subcellularLocation>
</comment>
<reference evidence="5" key="1">
    <citation type="submission" date="2021-06" db="EMBL/GenBank/DDBJ databases">
        <authorList>
            <person name="Kallberg Y."/>
            <person name="Tangrot J."/>
            <person name="Rosling A."/>
        </authorList>
    </citation>
    <scope>NUCLEOTIDE SEQUENCE</scope>
    <source>
        <strain evidence="5">MA453B</strain>
    </source>
</reference>
<organism evidence="5 6">
    <name type="scientific">Dentiscutata erythropus</name>
    <dbReference type="NCBI Taxonomy" id="1348616"/>
    <lineage>
        <taxon>Eukaryota</taxon>
        <taxon>Fungi</taxon>
        <taxon>Fungi incertae sedis</taxon>
        <taxon>Mucoromycota</taxon>
        <taxon>Glomeromycotina</taxon>
        <taxon>Glomeromycetes</taxon>
        <taxon>Diversisporales</taxon>
        <taxon>Gigasporaceae</taxon>
        <taxon>Dentiscutata</taxon>
    </lineage>
</organism>
<dbReference type="InterPro" id="IPR045379">
    <property type="entry name" value="Crinkler_N"/>
</dbReference>
<accession>A0A9N9NLW7</accession>
<evidence type="ECO:0000259" key="4">
    <source>
        <dbReference type="Pfam" id="PF20147"/>
    </source>
</evidence>
<dbReference type="GO" id="GO:0043657">
    <property type="term" value="C:host cell"/>
    <property type="evidence" value="ECO:0007669"/>
    <property type="project" value="UniProtKB-SubCell"/>
</dbReference>
<dbReference type="SUPFAM" id="SSF81585">
    <property type="entry name" value="PsbU/PolX domain-like"/>
    <property type="match status" value="1"/>
</dbReference>
<dbReference type="EMBL" id="CAJVPY010013525">
    <property type="protein sequence ID" value="CAG8741060.1"/>
    <property type="molecule type" value="Genomic_DNA"/>
</dbReference>
<feature type="non-terminal residue" evidence="5">
    <location>
        <position position="1"/>
    </location>
</feature>